<dbReference type="EMBL" id="UINC01225373">
    <property type="protein sequence ID" value="SVE55410.1"/>
    <property type="molecule type" value="Genomic_DNA"/>
</dbReference>
<reference evidence="1" key="1">
    <citation type="submission" date="2018-05" db="EMBL/GenBank/DDBJ databases">
        <authorList>
            <person name="Lanie J.A."/>
            <person name="Ng W.-L."/>
            <person name="Kazmierczak K.M."/>
            <person name="Andrzejewski T.M."/>
            <person name="Davidsen T.M."/>
            <person name="Wayne K.J."/>
            <person name="Tettelin H."/>
            <person name="Glass J.I."/>
            <person name="Rusch D."/>
            <person name="Podicherti R."/>
            <person name="Tsui H.-C.T."/>
            <person name="Winkler M.E."/>
        </authorList>
    </citation>
    <scope>NUCLEOTIDE SEQUENCE</scope>
</reference>
<organism evidence="1">
    <name type="scientific">marine metagenome</name>
    <dbReference type="NCBI Taxonomy" id="408172"/>
    <lineage>
        <taxon>unclassified sequences</taxon>
        <taxon>metagenomes</taxon>
        <taxon>ecological metagenomes</taxon>
    </lineage>
</organism>
<feature type="non-terminal residue" evidence="1">
    <location>
        <position position="32"/>
    </location>
</feature>
<proteinExistence type="predicted"/>
<evidence type="ECO:0000313" key="1">
    <source>
        <dbReference type="EMBL" id="SVE55410.1"/>
    </source>
</evidence>
<feature type="non-terminal residue" evidence="1">
    <location>
        <position position="1"/>
    </location>
</feature>
<name>A0A383EGE7_9ZZZZ</name>
<protein>
    <submittedName>
        <fullName evidence="1">Uncharacterized protein</fullName>
    </submittedName>
</protein>
<accession>A0A383EGE7</accession>
<sequence length="32" mass="3731">MGKEIRTVSAVAFFLRPHLSAELQESFDFYQL</sequence>
<gene>
    <name evidence="1" type="ORF">METZ01_LOCUS508264</name>
</gene>
<dbReference type="AlphaFoldDB" id="A0A383EGE7"/>